<reference evidence="4 5" key="1">
    <citation type="submission" date="2024-04" db="EMBL/GenBank/DDBJ databases">
        <title>Tritrichomonas musculus Genome.</title>
        <authorList>
            <person name="Alves-Ferreira E."/>
            <person name="Grigg M."/>
            <person name="Lorenzi H."/>
            <person name="Galac M."/>
        </authorList>
    </citation>
    <scope>NUCLEOTIDE SEQUENCE [LARGE SCALE GENOMIC DNA]</scope>
    <source>
        <strain evidence="4 5">EAF2021</strain>
    </source>
</reference>
<protein>
    <recommendedName>
        <fullName evidence="6">Histidine acid phosphatase family protein</fullName>
    </recommendedName>
</protein>
<feature type="signal peptide" evidence="3">
    <location>
        <begin position="1"/>
        <end position="16"/>
    </location>
</feature>
<accession>A0ABR2KLM1</accession>
<feature type="chain" id="PRO_5047128638" description="Histidine acid phosphatase family protein" evidence="3">
    <location>
        <begin position="17"/>
        <end position="396"/>
    </location>
</feature>
<keyword evidence="5" id="KW-1185">Reference proteome</keyword>
<dbReference type="PROSITE" id="PS00778">
    <property type="entry name" value="HIS_ACID_PHOSPHAT_2"/>
    <property type="match status" value="1"/>
</dbReference>
<evidence type="ECO:0000256" key="3">
    <source>
        <dbReference type="SAM" id="SignalP"/>
    </source>
</evidence>
<dbReference type="InterPro" id="IPR000560">
    <property type="entry name" value="His_Pase_clade-2"/>
</dbReference>
<dbReference type="SUPFAM" id="SSF53254">
    <property type="entry name" value="Phosphoglycerate mutase-like"/>
    <property type="match status" value="1"/>
</dbReference>
<dbReference type="PANTHER" id="PTHR11567:SF110">
    <property type="entry name" value="2-PHOSPHOXYLOSE PHOSPHATASE 1"/>
    <property type="match status" value="1"/>
</dbReference>
<name>A0ABR2KLM1_9EUKA</name>
<keyword evidence="3" id="KW-0732">Signal</keyword>
<dbReference type="Pfam" id="PF00328">
    <property type="entry name" value="His_Phos_2"/>
    <property type="match status" value="1"/>
</dbReference>
<sequence length="396" mass="45609">MILAFIFALRIDQCQAPLNTPPPIPGGRLLHAQIIFRHGARTPGKNFSDISQTGPWYCDDSRAISPRYQAAPVIHPRNYHEKFDQKMMPYPPSCREQDLLLLGMQQHLDLGQMYRKYFVDDGTTNSKLLSKNFSPWEVFARSTDVDRAIRSTISFLQGLYPPASPNEIIQIMTDADDAELLDASKVSCAELSNQTEYFVNTPLFKEYFKSFSEKYKSQLEPIIGSWDPSKVKKFTSYVLMVKCTNHTLPSTFSDALIDDCCNFMAFWHFNFHNNDKYRGVASAPIYREIIRMADEFISMKSSKKLIVIGSHDTELSSMLVTLGYIDKESAPAVRSHFLFELWDVDRKIMARISFNGNPIPVSFLRNQTIYPYSQFKSEIFRSGLLNHCFIPEWQKY</sequence>
<evidence type="ECO:0000256" key="1">
    <source>
        <dbReference type="ARBA" id="ARBA00005375"/>
    </source>
</evidence>
<comment type="similarity">
    <text evidence="1">Belongs to the histidine acid phosphatase family.</text>
</comment>
<dbReference type="EMBL" id="JAPFFF010000004">
    <property type="protein sequence ID" value="KAK8892034.1"/>
    <property type="molecule type" value="Genomic_DNA"/>
</dbReference>
<dbReference type="InterPro" id="IPR033379">
    <property type="entry name" value="Acid_Pase_AS"/>
</dbReference>
<evidence type="ECO:0008006" key="6">
    <source>
        <dbReference type="Google" id="ProtNLM"/>
    </source>
</evidence>
<evidence type="ECO:0000313" key="4">
    <source>
        <dbReference type="EMBL" id="KAK8892034.1"/>
    </source>
</evidence>
<gene>
    <name evidence="4" type="ORF">M9Y10_029256</name>
</gene>
<dbReference type="Proteomes" id="UP001470230">
    <property type="component" value="Unassembled WGS sequence"/>
</dbReference>
<dbReference type="PROSITE" id="PS00616">
    <property type="entry name" value="HIS_ACID_PHOSPHAT_1"/>
    <property type="match status" value="1"/>
</dbReference>
<proteinExistence type="inferred from homology"/>
<evidence type="ECO:0000313" key="5">
    <source>
        <dbReference type="Proteomes" id="UP001470230"/>
    </source>
</evidence>
<evidence type="ECO:0000256" key="2">
    <source>
        <dbReference type="ARBA" id="ARBA00022801"/>
    </source>
</evidence>
<organism evidence="4 5">
    <name type="scientific">Tritrichomonas musculus</name>
    <dbReference type="NCBI Taxonomy" id="1915356"/>
    <lineage>
        <taxon>Eukaryota</taxon>
        <taxon>Metamonada</taxon>
        <taxon>Parabasalia</taxon>
        <taxon>Tritrichomonadida</taxon>
        <taxon>Tritrichomonadidae</taxon>
        <taxon>Tritrichomonas</taxon>
    </lineage>
</organism>
<dbReference type="CDD" id="cd07061">
    <property type="entry name" value="HP_HAP_like"/>
    <property type="match status" value="1"/>
</dbReference>
<comment type="caution">
    <text evidence="4">The sequence shown here is derived from an EMBL/GenBank/DDBJ whole genome shotgun (WGS) entry which is preliminary data.</text>
</comment>
<dbReference type="InterPro" id="IPR050645">
    <property type="entry name" value="Histidine_acid_phosphatase"/>
</dbReference>
<keyword evidence="2" id="KW-0378">Hydrolase</keyword>
<dbReference type="InterPro" id="IPR029033">
    <property type="entry name" value="His_PPase_superfam"/>
</dbReference>
<dbReference type="Gene3D" id="3.40.50.1240">
    <property type="entry name" value="Phosphoglycerate mutase-like"/>
    <property type="match status" value="1"/>
</dbReference>
<dbReference type="PANTHER" id="PTHR11567">
    <property type="entry name" value="ACID PHOSPHATASE-RELATED"/>
    <property type="match status" value="1"/>
</dbReference>